<feature type="transmembrane region" description="Helical" evidence="1">
    <location>
        <begin position="6"/>
        <end position="25"/>
    </location>
</feature>
<accession>A0A1V1P2R6</accession>
<feature type="transmembrane region" description="Helical" evidence="1">
    <location>
        <begin position="104"/>
        <end position="131"/>
    </location>
</feature>
<organism evidence="2 3">
    <name type="scientific">Candidatus Magnetoglobus multicellularis str. Araruama</name>
    <dbReference type="NCBI Taxonomy" id="890399"/>
    <lineage>
        <taxon>Bacteria</taxon>
        <taxon>Pseudomonadati</taxon>
        <taxon>Thermodesulfobacteriota</taxon>
        <taxon>Desulfobacteria</taxon>
        <taxon>Desulfobacterales</taxon>
        <taxon>Desulfobacteraceae</taxon>
        <taxon>Candidatus Magnetoglobus</taxon>
    </lineage>
</organism>
<comment type="caution">
    <text evidence="2">The sequence shown here is derived from an EMBL/GenBank/DDBJ whole genome shotgun (WGS) entry which is preliminary data.</text>
</comment>
<keyword evidence="1" id="KW-0472">Membrane</keyword>
<evidence type="ECO:0000256" key="1">
    <source>
        <dbReference type="SAM" id="Phobius"/>
    </source>
</evidence>
<keyword evidence="1" id="KW-1133">Transmembrane helix</keyword>
<gene>
    <name evidence="2" type="ORF">OMM_09893</name>
</gene>
<evidence type="ECO:0008006" key="4">
    <source>
        <dbReference type="Google" id="ProtNLM"/>
    </source>
</evidence>
<reference evidence="3" key="1">
    <citation type="submission" date="2012-11" db="EMBL/GenBank/DDBJ databases">
        <authorList>
            <person name="Lucero-Rivera Y.E."/>
            <person name="Tovar-Ramirez D."/>
        </authorList>
    </citation>
    <scope>NUCLEOTIDE SEQUENCE [LARGE SCALE GENOMIC DNA]</scope>
    <source>
        <strain evidence="3">Araruama</strain>
    </source>
</reference>
<keyword evidence="1" id="KW-0812">Transmembrane</keyword>
<name>A0A1V1P2R6_9BACT</name>
<dbReference type="Proteomes" id="UP000189670">
    <property type="component" value="Unassembled WGS sequence"/>
</dbReference>
<protein>
    <recommendedName>
        <fullName evidence="4">TraB family protein</fullName>
    </recommendedName>
</protein>
<proteinExistence type="predicted"/>
<dbReference type="AlphaFoldDB" id="A0A1V1P2R6"/>
<evidence type="ECO:0000313" key="2">
    <source>
        <dbReference type="EMBL" id="ETR69101.1"/>
    </source>
</evidence>
<feature type="transmembrane region" description="Helical" evidence="1">
    <location>
        <begin position="37"/>
        <end position="60"/>
    </location>
</feature>
<evidence type="ECO:0000313" key="3">
    <source>
        <dbReference type="Proteomes" id="UP000189670"/>
    </source>
</evidence>
<dbReference type="EMBL" id="ATBP01000738">
    <property type="protein sequence ID" value="ETR69101.1"/>
    <property type="molecule type" value="Genomic_DNA"/>
</dbReference>
<sequence>MQWGFPILIIALIVYGFFNAGTTAGQDMIWWWMVANGSLAGFGACLALAHPLTIIAAIIAAPLTSLNPMIAAGWVSGLVEVFVRKPKVKDFKNLTDDIASFKGFWLNAFTRVLLVVVFTNIGSSIGTFIALPMMLRIFGQ</sequence>